<dbReference type="SUPFAM" id="SSF48371">
    <property type="entry name" value="ARM repeat"/>
    <property type="match status" value="1"/>
</dbReference>
<dbReference type="OMA" id="AQEYDNM"/>
<dbReference type="Gene3D" id="1.25.10.10">
    <property type="entry name" value="Leucine-rich Repeat Variant"/>
    <property type="match status" value="1"/>
</dbReference>
<organism evidence="2 3">
    <name type="scientific">Tetracentron sinense</name>
    <name type="common">Spur-leaf</name>
    <dbReference type="NCBI Taxonomy" id="13715"/>
    <lineage>
        <taxon>Eukaryota</taxon>
        <taxon>Viridiplantae</taxon>
        <taxon>Streptophyta</taxon>
        <taxon>Embryophyta</taxon>
        <taxon>Tracheophyta</taxon>
        <taxon>Spermatophyta</taxon>
        <taxon>Magnoliopsida</taxon>
        <taxon>Trochodendrales</taxon>
        <taxon>Trochodendraceae</taxon>
        <taxon>Tetracentron</taxon>
    </lineage>
</organism>
<dbReference type="GO" id="GO:0005634">
    <property type="term" value="C:nucleus"/>
    <property type="evidence" value="ECO:0007669"/>
    <property type="project" value="TreeGrafter"/>
</dbReference>
<reference evidence="2 3" key="1">
    <citation type="submission" date="2020-04" db="EMBL/GenBank/DDBJ databases">
        <title>Plant Genome Project.</title>
        <authorList>
            <person name="Zhang R.-G."/>
        </authorList>
    </citation>
    <scope>NUCLEOTIDE SEQUENCE [LARGE SCALE GENOMIC DNA]</scope>
    <source>
        <strain evidence="2">YNK0</strain>
        <tissue evidence="2">Leaf</tissue>
    </source>
</reference>
<dbReference type="InterPro" id="IPR016024">
    <property type="entry name" value="ARM-type_fold"/>
</dbReference>
<gene>
    <name evidence="2" type="ORF">HHK36_015214</name>
</gene>
<proteinExistence type="predicted"/>
<accession>A0A835DGJ0</accession>
<dbReference type="PANTHER" id="PTHR16056">
    <property type="entry name" value="REGULATOR OF MICROTUBULE DYNAMICS PROTEIN"/>
    <property type="match status" value="1"/>
</dbReference>
<sequence>MVRSKAPSKKQPKRGVDFKKIKRKIGRKLPPPKNATNTEIKSKAIILPEQSVASEKMGLAVSKKGLTLKELLQQTSHHNAKVRKDALIGIRDLAHKYPADLRLHKLAIIEKLRERISDDDKVVRETLYELLKSVIFPGSKEILENYEDILRKNQIYLQDKNKLKNVLAGLHTVARGILHAVEPDVPKEHDGVSFIIKKLKDLVPVLVNCFQEFTPLVRSMALVDAQSFNCMLSVLQSIDLAVKFLVYGVDKHQTGFGVSVTPMYEGADITVWGGTTMLVLLKKLLDVFPLNPSHHLSEKDTGFEPVTSLHRGSTISHFQEGIILITLVDYLRHNSVFGSFGCCLLSVLLKSKTLYPSSLSADDDKYFTLNVGITEIFLHVSEWILLPAVFMEKFLQFIENALSGKICSNTRSSKALREKHLVSLLPFIPRLVSQVASNWKYRLLQAFTKAFKDCKPESSLNLACLYAIEEMLLPVVLHLQLRLGQCVLLNPSLAWEFDNMQNSLREFYSTCLNERSISYGPFVKLPRECDNLEPFVLFRIIEVLHSAYKTGHVQTADHISFFVTLFARFKVFPENLHPVMQNNEKISNREMFKSITRAVCSCLTQMGDEALVLQISQKIILDQISLNPPLDNMCAMLRMLVKLDSSPTRLPEQSIINLSSSLPGYLIDAASYIPEDSDEPVDSNRMHICQYYLLPCFFLFDRSDKLLNLVLGLMGSSLFPPHGTQNSFDQSSRIWAIVSILIFMLKDAKVQRSLSSCKAEIKRILQNILLLQVKTRQFEYGYTQEEYY</sequence>
<dbReference type="InterPro" id="IPR011989">
    <property type="entry name" value="ARM-like"/>
</dbReference>
<dbReference type="PANTHER" id="PTHR16056:SF2">
    <property type="entry name" value="TESTIS-EXPRESSED PROTEIN 10"/>
    <property type="match status" value="1"/>
</dbReference>
<name>A0A835DGJ0_TETSI</name>
<keyword evidence="3" id="KW-1185">Reference proteome</keyword>
<evidence type="ECO:0000313" key="3">
    <source>
        <dbReference type="Proteomes" id="UP000655225"/>
    </source>
</evidence>
<evidence type="ECO:0000313" key="2">
    <source>
        <dbReference type="EMBL" id="KAF8399349.1"/>
    </source>
</evidence>
<dbReference type="EMBL" id="JABCRI010000010">
    <property type="protein sequence ID" value="KAF8399349.1"/>
    <property type="molecule type" value="Genomic_DNA"/>
</dbReference>
<protein>
    <submittedName>
        <fullName evidence="2">Uncharacterized protein</fullName>
    </submittedName>
</protein>
<evidence type="ECO:0000256" key="1">
    <source>
        <dbReference type="SAM" id="MobiDB-lite"/>
    </source>
</evidence>
<feature type="region of interest" description="Disordered" evidence="1">
    <location>
        <begin position="1"/>
        <end position="36"/>
    </location>
</feature>
<dbReference type="AlphaFoldDB" id="A0A835DGJ0"/>
<comment type="caution">
    <text evidence="2">The sequence shown here is derived from an EMBL/GenBank/DDBJ whole genome shotgun (WGS) entry which is preliminary data.</text>
</comment>
<feature type="compositionally biased region" description="Basic residues" evidence="1">
    <location>
        <begin position="1"/>
        <end position="13"/>
    </location>
</feature>
<dbReference type="OrthoDB" id="361362at2759"/>
<dbReference type="Proteomes" id="UP000655225">
    <property type="component" value="Unassembled WGS sequence"/>
</dbReference>